<protein>
    <submittedName>
        <fullName evidence="1">NAPDH-dependent diflavin reductase</fullName>
    </submittedName>
</protein>
<evidence type="ECO:0000313" key="2">
    <source>
        <dbReference type="Proteomes" id="UP001150581"/>
    </source>
</evidence>
<comment type="caution">
    <text evidence="1">The sequence shown here is derived from an EMBL/GenBank/DDBJ whole genome shotgun (WGS) entry which is preliminary data.</text>
</comment>
<reference evidence="1" key="1">
    <citation type="submission" date="2022-07" db="EMBL/GenBank/DDBJ databases">
        <title>Phylogenomic reconstructions and comparative analyses of Kickxellomycotina fungi.</title>
        <authorList>
            <person name="Reynolds N.K."/>
            <person name="Stajich J.E."/>
            <person name="Barry K."/>
            <person name="Grigoriev I.V."/>
            <person name="Crous P."/>
            <person name="Smith M.E."/>
        </authorList>
    </citation>
    <scope>NUCLEOTIDE SEQUENCE</scope>
    <source>
        <strain evidence="1">Benny 63K</strain>
    </source>
</reference>
<gene>
    <name evidence="1" type="primary">TAH18_1</name>
    <name evidence="1" type="ORF">LPJ66_008823</name>
</gene>
<keyword evidence="2" id="KW-1185">Reference proteome</keyword>
<accession>A0ACC1I8S2</accession>
<evidence type="ECO:0000313" key="1">
    <source>
        <dbReference type="EMBL" id="KAJ1887960.1"/>
    </source>
</evidence>
<dbReference type="Proteomes" id="UP001150581">
    <property type="component" value="Unassembled WGS sequence"/>
</dbReference>
<sequence>MNLDCSRELVVLFGSQTGCAEDTARRIARQAHRRYFTTHVHSMDSFDRTILFQATPPLTIFVCSTTGQGSEPSNMRKFWRFLLRKSLPHDALSGLRFAVFGLGDSHYDGFNFAAKRLFRRLKALGAREIVGRGDGDDAHYLGLDGALDPWLDRLWAEVEAIHPMPREIMPEDTVPEPVFRVEPAVGGEERAMGRAEERAEERDMERAMESTTESAEERAMDKDTDKDKAVGLDDGSVAARLVLNERLTAADHFQDVRHLQFAPQARLSWAPGDTCVLRPSNPPSAAAAFLHAMRWADQPVAIAGSSALPQWVPRHTTLWHLAEHCLDITAVPRRSFFELLRVFSDHPAERDRLAELASTQGQDDLLAYCVRPQRTILEVLDDFPHSRVPLRYLLDVFPLINERAYSISSHATGEPRVDLTVAVVEHRTVMQAPRLGLCSQWLRRMQVGEAVRMRVERGTMRLPDDARPVIMVGPGTGIAAFMAFIGCRREQARGDSLLFFGCRRSSADFLYEQQLRKWVDEGWLTLFCAFSREDEGAAYVQRRIGENWCVLWEMISERGAMVYVSGSANGMPQDVRRAFVDVAVRGGGLSEGDALAYVRLMEKQGRYQEECWY</sequence>
<proteinExistence type="predicted"/>
<organism evidence="1 2">
    <name type="scientific">Kickxella alabastrina</name>
    <dbReference type="NCBI Taxonomy" id="61397"/>
    <lineage>
        <taxon>Eukaryota</taxon>
        <taxon>Fungi</taxon>
        <taxon>Fungi incertae sedis</taxon>
        <taxon>Zoopagomycota</taxon>
        <taxon>Kickxellomycotina</taxon>
        <taxon>Kickxellomycetes</taxon>
        <taxon>Kickxellales</taxon>
        <taxon>Kickxellaceae</taxon>
        <taxon>Kickxella</taxon>
    </lineage>
</organism>
<name>A0ACC1I8S2_9FUNG</name>
<dbReference type="EMBL" id="JANBPG010001864">
    <property type="protein sequence ID" value="KAJ1887960.1"/>
    <property type="molecule type" value="Genomic_DNA"/>
</dbReference>